<feature type="domain" description="Glycosyltransferase subfamily 4-like N-terminal" evidence="2">
    <location>
        <begin position="63"/>
        <end position="156"/>
    </location>
</feature>
<evidence type="ECO:0000313" key="4">
    <source>
        <dbReference type="Proteomes" id="UP000285211"/>
    </source>
</evidence>
<keyword evidence="4" id="KW-1185">Reference proteome</keyword>
<dbReference type="Proteomes" id="UP000285211">
    <property type="component" value="Unassembled WGS sequence"/>
</dbReference>
<evidence type="ECO:0000313" key="3">
    <source>
        <dbReference type="EMBL" id="RVT75851.1"/>
    </source>
</evidence>
<gene>
    <name evidence="3" type="ORF">EOD40_10375</name>
</gene>
<keyword evidence="3" id="KW-0808">Transferase</keyword>
<proteinExistence type="predicted"/>
<name>A0A3S2XHT8_9FLAO</name>
<accession>A0A3S2XHT8</accession>
<reference evidence="3 4" key="1">
    <citation type="submission" date="2019-01" db="EMBL/GenBank/DDBJ databases">
        <authorList>
            <person name="Chen W.-M."/>
        </authorList>
    </citation>
    <scope>NUCLEOTIDE SEQUENCE [LARGE SCALE GENOMIC DNA]</scope>
    <source>
        <strain evidence="3 4">BBQ-12</strain>
    </source>
</reference>
<dbReference type="InterPro" id="IPR028098">
    <property type="entry name" value="Glyco_trans_4-like_N"/>
</dbReference>
<dbReference type="PANTHER" id="PTHR12526">
    <property type="entry name" value="GLYCOSYLTRANSFERASE"/>
    <property type="match status" value="1"/>
</dbReference>
<dbReference type="Pfam" id="PF00534">
    <property type="entry name" value="Glycos_transf_1"/>
    <property type="match status" value="1"/>
</dbReference>
<dbReference type="Pfam" id="PF13439">
    <property type="entry name" value="Glyco_transf_4"/>
    <property type="match status" value="1"/>
</dbReference>
<evidence type="ECO:0000259" key="2">
    <source>
        <dbReference type="Pfam" id="PF13439"/>
    </source>
</evidence>
<organism evidence="3 4">
    <name type="scientific">Flavobacterium sufflavum</name>
    <dbReference type="NCBI Taxonomy" id="1921138"/>
    <lineage>
        <taxon>Bacteria</taxon>
        <taxon>Pseudomonadati</taxon>
        <taxon>Bacteroidota</taxon>
        <taxon>Flavobacteriia</taxon>
        <taxon>Flavobacteriales</taxon>
        <taxon>Flavobacteriaceae</taxon>
        <taxon>Flavobacterium</taxon>
    </lineage>
</organism>
<protein>
    <submittedName>
        <fullName evidence="3">Glycosyltransferase</fullName>
    </submittedName>
</protein>
<dbReference type="CDD" id="cd03801">
    <property type="entry name" value="GT4_PimA-like"/>
    <property type="match status" value="1"/>
</dbReference>
<dbReference type="PANTHER" id="PTHR12526:SF630">
    <property type="entry name" value="GLYCOSYLTRANSFERASE"/>
    <property type="match status" value="1"/>
</dbReference>
<feature type="domain" description="Glycosyl transferase family 1" evidence="1">
    <location>
        <begin position="172"/>
        <end position="318"/>
    </location>
</feature>
<dbReference type="Gene3D" id="3.40.50.2000">
    <property type="entry name" value="Glycogen Phosphorylase B"/>
    <property type="match status" value="2"/>
</dbReference>
<dbReference type="AlphaFoldDB" id="A0A3S2XHT8"/>
<dbReference type="RefSeq" id="WP_128195243.1">
    <property type="nucleotide sequence ID" value="NZ_SACJ01000005.1"/>
</dbReference>
<evidence type="ECO:0000259" key="1">
    <source>
        <dbReference type="Pfam" id="PF00534"/>
    </source>
</evidence>
<comment type="caution">
    <text evidence="3">The sequence shown here is derived from an EMBL/GenBank/DDBJ whole genome shotgun (WGS) entry which is preliminary data.</text>
</comment>
<sequence length="347" mass="40584">MKIAYILPSLINKGPVIVAHTIIKNIVQKVEKIDVYYFDDDLVLEFPCTTQKIDMNVPINFDQYDIIHTHGFRPDRYIKKWRSKILKAKTVSTIHADIAEDFKYGYNKLFSMIFTPIWLNMMKKHDAVVVISNKLKFLYNNKFKNLYRIYNGVDIELDELFLDQQFVEKINKLKKRNFKIIGSYAAINKRKGIDQVVRLLNKRNDLALVFIGEGKEIEKLKNLAQELNVLEQIIFLPYLKRPYNYVHLFDVYIMPSRSEGFGLAMVEAALTRTAIVCSDIEVFREIFTEDEATFFTLEDIKSLDYAITESLETKIMKSNNALLKAKNNFSGEKMGENYLKFYSQIVK</sequence>
<dbReference type="SUPFAM" id="SSF53756">
    <property type="entry name" value="UDP-Glycosyltransferase/glycogen phosphorylase"/>
    <property type="match status" value="1"/>
</dbReference>
<dbReference type="GO" id="GO:0016757">
    <property type="term" value="F:glycosyltransferase activity"/>
    <property type="evidence" value="ECO:0007669"/>
    <property type="project" value="InterPro"/>
</dbReference>
<dbReference type="InterPro" id="IPR001296">
    <property type="entry name" value="Glyco_trans_1"/>
</dbReference>
<dbReference type="OrthoDB" id="7560678at2"/>
<dbReference type="EMBL" id="SACJ01000005">
    <property type="protein sequence ID" value="RVT75851.1"/>
    <property type="molecule type" value="Genomic_DNA"/>
</dbReference>